<evidence type="ECO:0000256" key="1">
    <source>
        <dbReference type="SAM" id="MobiDB-lite"/>
    </source>
</evidence>
<reference evidence="2 3" key="1">
    <citation type="journal article" date="2013" name="Stand. Genomic Sci.">
        <title>Genomic Encyclopedia of Type Strains, Phase I: The one thousand microbial genomes (KMG-I) project.</title>
        <authorList>
            <person name="Kyrpides N.C."/>
            <person name="Woyke T."/>
            <person name="Eisen J.A."/>
            <person name="Garrity G."/>
            <person name="Lilburn T.G."/>
            <person name="Beck B.J."/>
            <person name="Whitman W.B."/>
            <person name="Hugenholtz P."/>
            <person name="Klenk H.P."/>
        </authorList>
    </citation>
    <scope>NUCLEOTIDE SEQUENCE [LARGE SCALE GENOMIC DNA]</scope>
    <source>
        <strain evidence="2 3">DSM 45044</strain>
    </source>
</reference>
<gene>
    <name evidence="2" type="ORF">LX16_1173</name>
</gene>
<sequence length="172" mass="18692">MGSSDPTTLTTEPADSRAVPDAERLGDAVAEYDEALLRRCTLDQRAAQVWARQVLADHFEAMWDDLEVRGASSGGEDEAAAVAVLRDLAARLLASADDVAAAAGDDPDAEYVPSEAELREERRRYKMERWMARATLEELKAAQPTANPNDVLDLADAIADLEDDLDDSPDGY</sequence>
<keyword evidence="3" id="KW-1185">Reference proteome</keyword>
<accession>A0A562VC48</accession>
<feature type="compositionally biased region" description="Polar residues" evidence="1">
    <location>
        <begin position="1"/>
        <end position="13"/>
    </location>
</feature>
<name>A0A562VC48_9ACTN</name>
<feature type="region of interest" description="Disordered" evidence="1">
    <location>
        <begin position="1"/>
        <end position="22"/>
    </location>
</feature>
<protein>
    <submittedName>
        <fullName evidence="2">Uncharacterized protein</fullName>
    </submittedName>
</protein>
<proteinExistence type="predicted"/>
<organism evidence="2 3">
    <name type="scientific">Stackebrandtia albiflava</name>
    <dbReference type="NCBI Taxonomy" id="406432"/>
    <lineage>
        <taxon>Bacteria</taxon>
        <taxon>Bacillati</taxon>
        <taxon>Actinomycetota</taxon>
        <taxon>Actinomycetes</taxon>
        <taxon>Glycomycetales</taxon>
        <taxon>Glycomycetaceae</taxon>
        <taxon>Stackebrandtia</taxon>
    </lineage>
</organism>
<dbReference type="Proteomes" id="UP000321617">
    <property type="component" value="Unassembled WGS sequence"/>
</dbReference>
<dbReference type="RefSeq" id="WP_147134198.1">
    <property type="nucleotide sequence ID" value="NZ_BAABIJ010000001.1"/>
</dbReference>
<evidence type="ECO:0000313" key="2">
    <source>
        <dbReference type="EMBL" id="TWJ15463.1"/>
    </source>
</evidence>
<evidence type="ECO:0000313" key="3">
    <source>
        <dbReference type="Proteomes" id="UP000321617"/>
    </source>
</evidence>
<dbReference type="EMBL" id="VLLL01000005">
    <property type="protein sequence ID" value="TWJ15463.1"/>
    <property type="molecule type" value="Genomic_DNA"/>
</dbReference>
<dbReference type="AlphaFoldDB" id="A0A562VC48"/>
<dbReference type="OrthoDB" id="3395938at2"/>
<comment type="caution">
    <text evidence="2">The sequence shown here is derived from an EMBL/GenBank/DDBJ whole genome shotgun (WGS) entry which is preliminary data.</text>
</comment>